<dbReference type="SUPFAM" id="SSF81301">
    <property type="entry name" value="Nucleotidyltransferase"/>
    <property type="match status" value="1"/>
</dbReference>
<dbReference type="RefSeq" id="WP_185130601.1">
    <property type="nucleotide sequence ID" value="NZ_JACJVO010000023.1"/>
</dbReference>
<dbReference type="PIRSF" id="PIRSF000812">
    <property type="entry name" value="AAD"/>
    <property type="match status" value="1"/>
</dbReference>
<keyword evidence="2" id="KW-1185">Reference proteome</keyword>
<reference evidence="1 2" key="1">
    <citation type="submission" date="2020-08" db="EMBL/GenBank/DDBJ databases">
        <title>Cohnella phylogeny.</title>
        <authorList>
            <person name="Dunlap C."/>
        </authorList>
    </citation>
    <scope>NUCLEOTIDE SEQUENCE [LARGE SCALE GENOMIC DNA]</scope>
    <source>
        <strain evidence="1 2">CBP 2801</strain>
    </source>
</reference>
<dbReference type="InterPro" id="IPR007530">
    <property type="entry name" value="Aminoglycoside_adenylylTfrase"/>
</dbReference>
<proteinExistence type="predicted"/>
<dbReference type="Proteomes" id="UP000564644">
    <property type="component" value="Unassembled WGS sequence"/>
</dbReference>
<dbReference type="Gene3D" id="1.20.120.330">
    <property type="entry name" value="Nucleotidyltransferases domain 2"/>
    <property type="match status" value="1"/>
</dbReference>
<comment type="caution">
    <text evidence="1">The sequence shown here is derived from an EMBL/GenBank/DDBJ whole genome shotgun (WGS) entry which is preliminary data.</text>
</comment>
<keyword evidence="1" id="KW-0548">Nucleotidyltransferase</keyword>
<dbReference type="SUPFAM" id="SSF81631">
    <property type="entry name" value="PAP/OAS1 substrate-binding domain"/>
    <property type="match status" value="1"/>
</dbReference>
<dbReference type="Gene3D" id="3.30.460.10">
    <property type="entry name" value="Beta Polymerase, domain 2"/>
    <property type="match status" value="1"/>
</dbReference>
<gene>
    <name evidence="1" type="ORF">H7C18_18625</name>
</gene>
<accession>A0A7X0SMX0</accession>
<dbReference type="GO" id="GO:0016779">
    <property type="term" value="F:nucleotidyltransferase activity"/>
    <property type="evidence" value="ECO:0007669"/>
    <property type="project" value="UniProtKB-KW"/>
</dbReference>
<dbReference type="EMBL" id="JACJVO010000023">
    <property type="protein sequence ID" value="MBB6732935.1"/>
    <property type="molecule type" value="Genomic_DNA"/>
</dbReference>
<protein>
    <submittedName>
        <fullName evidence="1">Aminoglycoside 6-adenylyltransferase</fullName>
    </submittedName>
</protein>
<dbReference type="AlphaFoldDB" id="A0A7X0SMX0"/>
<dbReference type="Pfam" id="PF04439">
    <property type="entry name" value="Adenyl_transf"/>
    <property type="match status" value="1"/>
</dbReference>
<evidence type="ECO:0000313" key="1">
    <source>
        <dbReference type="EMBL" id="MBB6732935.1"/>
    </source>
</evidence>
<organism evidence="1 2">
    <name type="scientific">Cohnella zeiphila</name>
    <dbReference type="NCBI Taxonomy" id="2761120"/>
    <lineage>
        <taxon>Bacteria</taxon>
        <taxon>Bacillati</taxon>
        <taxon>Bacillota</taxon>
        <taxon>Bacilli</taxon>
        <taxon>Bacillales</taxon>
        <taxon>Paenibacillaceae</taxon>
        <taxon>Cohnella</taxon>
    </lineage>
</organism>
<dbReference type="InterPro" id="IPR043519">
    <property type="entry name" value="NT_sf"/>
</dbReference>
<sequence>MRTQAEMMELILGFARGDERVRAAAMNGSRTNPNAPRDPFQDYDIVYLVSEVDSFKRDPHWIDRFGERIVMQTPDDSALFPAGNRSRYAYLMLFADGNRLDLTLVPLAEKDAYLREDKLTVVLLDKDGALPSLPAPSDEDYWVRPPSAAEFASCCNEFWWVYPYVAKGLWRREILYALEHLNAYVRPMLIRMLEWRAGIETGFSLSTGKSGKYLQRYMSEERWRRLLATFADGNAENVWRALLAMGDLFRETATEVAESFGYVYPSEDDRRVTEYARHVRALPPDATEVY</sequence>
<evidence type="ECO:0000313" key="2">
    <source>
        <dbReference type="Proteomes" id="UP000564644"/>
    </source>
</evidence>
<name>A0A7X0SMX0_9BACL</name>
<keyword evidence="1" id="KW-0808">Transferase</keyword>